<feature type="disulfide bond" evidence="6">
    <location>
        <begin position="669"/>
        <end position="696"/>
    </location>
</feature>
<evidence type="ECO:0000313" key="8">
    <source>
        <dbReference type="Ensembl" id="ENSCSAVP00000001183.1"/>
    </source>
</evidence>
<feature type="disulfide bond" evidence="6">
    <location>
        <begin position="964"/>
        <end position="991"/>
    </location>
</feature>
<feature type="domain" description="Sushi" evidence="7">
    <location>
        <begin position="699"/>
        <end position="757"/>
    </location>
</feature>
<dbReference type="AlphaFoldDB" id="H2Y785"/>
<feature type="disulfide bond" evidence="6">
    <location>
        <begin position="610"/>
        <end position="637"/>
    </location>
</feature>
<dbReference type="PANTHER" id="PTHR46393:SF7">
    <property type="entry name" value="COMPLEMENT C2"/>
    <property type="match status" value="1"/>
</dbReference>
<reference evidence="8" key="2">
    <citation type="submission" date="2025-08" db="UniProtKB">
        <authorList>
            <consortium name="Ensembl"/>
        </authorList>
    </citation>
    <scope>IDENTIFICATION</scope>
</reference>
<reference evidence="8" key="3">
    <citation type="submission" date="2025-09" db="UniProtKB">
        <authorList>
            <consortium name="Ensembl"/>
        </authorList>
    </citation>
    <scope>IDENTIFICATION</scope>
</reference>
<feature type="domain" description="Sushi" evidence="7">
    <location>
        <begin position="876"/>
        <end position="934"/>
    </location>
</feature>
<feature type="disulfide bond" evidence="6">
    <location>
        <begin position="83"/>
        <end position="110"/>
    </location>
</feature>
<dbReference type="PANTHER" id="PTHR46393">
    <property type="entry name" value="SUSHI DOMAIN-CONTAINING PROTEIN"/>
    <property type="match status" value="1"/>
</dbReference>
<feature type="domain" description="Sushi" evidence="7">
    <location>
        <begin position="54"/>
        <end position="112"/>
    </location>
</feature>
<dbReference type="SMART" id="SM00032">
    <property type="entry name" value="CCP"/>
    <property type="match status" value="20"/>
</dbReference>
<feature type="domain" description="Sushi" evidence="7">
    <location>
        <begin position="1053"/>
        <end position="1111"/>
    </location>
</feature>
<feature type="domain" description="Sushi" evidence="7">
    <location>
        <begin position="463"/>
        <end position="521"/>
    </location>
</feature>
<keyword evidence="5" id="KW-0325">Glycoprotein</keyword>
<evidence type="ECO:0000256" key="4">
    <source>
        <dbReference type="ARBA" id="ARBA00023157"/>
    </source>
</evidence>
<sequence>EPPPNGAFECSNENVINSVCRLICESGFRVVGDSSPRCNPDSSWSSNDAYCEGITCRSPGPPDHGTMRCSEDNSFDSHCTFECDLGYEMSGPRRSVCEGSGEWSVAFPTCSQIVCPNRLVLEHGSVACSHSKSFGSKCDFSCQAGFELLGSSYAVCGGRGTWSFAREGSLPLCELVTCPDVEPIPDSQIECTAERNFRSTCSLSCLLGYEVRGTNLITCGAAGRWKGSLGYCSKITCEEVESFHHGSVSCTDGSNYGSECSYSCDTGYQLTSGSKVRRCQENHLFDGIAATCTIKQCFPATPPLNGDVQCSDDSNYGSVCHITCNPGFELNVDDTVTGYERRCDANARWTNSQPSCRMVKCRALATPVNGGGRCSNMDNDAGWSGVETTCLRITCPVLDQPLHGSITCTNDNEYDSRCTDEENFDSSCRFTCDIGYELLVGSSIRSCGEDGLWSGSQVSCELIVCDLYPALENGRISCSNGARYNSRCSFTCDIGYELVGSQSRSCMESSEWSGITTSCSMISCTPLQEVENGRITCTHRNFYNSSCRFACDVGFEMQGSESRVCQADGRWNGSPVGCGIITCETLGVPLHGRKRCADEDNFESTCRFTCEIGYELEGSKSRTCLELGEWSGVTTHCVLITCSKLPVPKHGSVRCSKRDSYDSECIFSCQEGYALFGSTTRSCSVDGTWSGKITTCESIRCEELTAPNHGRLNCSRNNFYASQCTFQCNTGFYMIGTSVRTCQASHTWSGIEVSCAVVKCGILTQPSHGSLNCDAADHWNSTCEIQCDVGHDLLGTRVRTCQADGSWTGNAVSCGVVTCAVLEVPENGNMRCEDENNFESKCRFSCNVGYNLRGSKTRTCQEDGTWTGISSSCRRIRCGKTERIRHATVNCSSNDHYNSVCRYECKQGFDLVGSRTRTCQEDHLWSAPVPACESSRCGLLEPPSHGSVRCSNDDFFTSQCEFECDEGYRLLGSPIRLCKANRNWSARQPSCQSRDCLPLTAPEHGSVACTKQSFYDSECRFTCDVRYELVGSPVRICEESGGFSGVNGVCNQISCGELSAIDNGSIRCVGSNNFRSSCVYVCNNGFNLVGSDSRKCSATGEWTNSPPVCELTTCVPLRAPRNGAMDCDDSIDECGTTCSFTCRKGFTLSGEARRTCGHDMRWSGEAAQCLRANCPPLNVNPGITYNCTNESNIGSNCTFQCDNEATLLGSTYRVCLNDGTWSRSNPVCR</sequence>
<name>H2Y785_CIOSA</name>
<dbReference type="SUPFAM" id="SSF57535">
    <property type="entry name" value="Complement control module/SCR domain"/>
    <property type="match status" value="20"/>
</dbReference>
<dbReference type="InterPro" id="IPR035976">
    <property type="entry name" value="Sushi/SCR/CCP_sf"/>
</dbReference>
<feature type="disulfide bond" evidence="6">
    <location>
        <begin position="24"/>
        <end position="51"/>
    </location>
</feature>
<proteinExistence type="predicted"/>
<evidence type="ECO:0000313" key="9">
    <source>
        <dbReference type="Proteomes" id="UP000007875"/>
    </source>
</evidence>
<dbReference type="CDD" id="cd00033">
    <property type="entry name" value="CCP"/>
    <property type="match status" value="20"/>
</dbReference>
<feature type="disulfide bond" evidence="6">
    <location>
        <begin position="205"/>
        <end position="232"/>
    </location>
</feature>
<dbReference type="Gene3D" id="2.10.70.10">
    <property type="entry name" value="Complement Module, domain 1"/>
    <property type="match status" value="20"/>
</dbReference>
<feature type="domain" description="Sushi" evidence="7">
    <location>
        <begin position="113"/>
        <end position="175"/>
    </location>
</feature>
<accession>H2Y785</accession>
<dbReference type="OMA" id="CKAKVIN"/>
<feature type="domain" description="Sushi" evidence="7">
    <location>
        <begin position="758"/>
        <end position="816"/>
    </location>
</feature>
<dbReference type="GeneTree" id="ENSGT00940000163310"/>
<keyword evidence="1 6" id="KW-0768">Sushi</keyword>
<dbReference type="FunCoup" id="H2Y785">
    <property type="interactions" value="1"/>
</dbReference>
<feature type="disulfide bond" evidence="6">
    <location>
        <begin position="1142"/>
        <end position="1169"/>
    </location>
</feature>
<feature type="domain" description="Sushi" evidence="7">
    <location>
        <begin position="817"/>
        <end position="875"/>
    </location>
</feature>
<dbReference type="Pfam" id="PF00084">
    <property type="entry name" value="Sushi"/>
    <property type="match status" value="20"/>
</dbReference>
<organism evidence="8 9">
    <name type="scientific">Ciona savignyi</name>
    <name type="common">Pacific transparent sea squirt</name>
    <dbReference type="NCBI Taxonomy" id="51511"/>
    <lineage>
        <taxon>Eukaryota</taxon>
        <taxon>Metazoa</taxon>
        <taxon>Chordata</taxon>
        <taxon>Tunicata</taxon>
        <taxon>Ascidiacea</taxon>
        <taxon>Phlebobranchia</taxon>
        <taxon>Cionidae</taxon>
        <taxon>Ciona</taxon>
    </lineage>
</organism>
<dbReference type="InterPro" id="IPR000436">
    <property type="entry name" value="Sushi_SCR_CCP_dom"/>
</dbReference>
<dbReference type="Proteomes" id="UP000007875">
    <property type="component" value="Unassembled WGS sequence"/>
</dbReference>
<feature type="domain" description="Sushi" evidence="7">
    <location>
        <begin position="1"/>
        <end position="53"/>
    </location>
</feature>
<feature type="disulfide bond" evidence="6">
    <location>
        <begin position="492"/>
        <end position="519"/>
    </location>
</feature>
<feature type="disulfide bond" evidence="6">
    <location>
        <begin position="1201"/>
        <end position="1228"/>
    </location>
</feature>
<feature type="domain" description="Sushi" evidence="7">
    <location>
        <begin position="235"/>
        <end position="294"/>
    </location>
</feature>
<dbReference type="PROSITE" id="PS50923">
    <property type="entry name" value="SUSHI"/>
    <property type="match status" value="19"/>
</dbReference>
<feature type="disulfide bond" evidence="6">
    <location>
        <begin position="846"/>
        <end position="873"/>
    </location>
</feature>
<dbReference type="InParanoid" id="H2Y785"/>
<feature type="domain" description="Sushi" evidence="7">
    <location>
        <begin position="1112"/>
        <end position="1171"/>
    </location>
</feature>
<comment type="caution">
    <text evidence="6">Lacks conserved residue(s) required for the propagation of feature annotation.</text>
</comment>
<feature type="domain" description="Sushi" evidence="7">
    <location>
        <begin position="935"/>
        <end position="993"/>
    </location>
</feature>
<evidence type="ECO:0000256" key="3">
    <source>
        <dbReference type="ARBA" id="ARBA00022737"/>
    </source>
</evidence>
<reference evidence="9" key="1">
    <citation type="submission" date="2003-08" db="EMBL/GenBank/DDBJ databases">
        <authorList>
            <person name="Birren B."/>
            <person name="Nusbaum C."/>
            <person name="Abebe A."/>
            <person name="Abouelleil A."/>
            <person name="Adekoya E."/>
            <person name="Ait-zahra M."/>
            <person name="Allen N."/>
            <person name="Allen T."/>
            <person name="An P."/>
            <person name="Anderson M."/>
            <person name="Anderson S."/>
            <person name="Arachchi H."/>
            <person name="Armbruster J."/>
            <person name="Bachantsang P."/>
            <person name="Baldwin J."/>
            <person name="Barry A."/>
            <person name="Bayul T."/>
            <person name="Blitshsteyn B."/>
            <person name="Bloom T."/>
            <person name="Blye J."/>
            <person name="Boguslavskiy L."/>
            <person name="Borowsky M."/>
            <person name="Boukhgalter B."/>
            <person name="Brunache A."/>
            <person name="Butler J."/>
            <person name="Calixte N."/>
            <person name="Calvo S."/>
            <person name="Camarata J."/>
            <person name="Campo K."/>
            <person name="Chang J."/>
            <person name="Cheshatsang Y."/>
            <person name="Citroen M."/>
            <person name="Collymore A."/>
            <person name="Considine T."/>
            <person name="Cook A."/>
            <person name="Cooke P."/>
            <person name="Corum B."/>
            <person name="Cuomo C."/>
            <person name="David R."/>
            <person name="Dawoe T."/>
            <person name="Degray S."/>
            <person name="Dodge S."/>
            <person name="Dooley K."/>
            <person name="Dorje P."/>
            <person name="Dorjee K."/>
            <person name="Dorris L."/>
            <person name="Duffey N."/>
            <person name="Dupes A."/>
            <person name="Elkins T."/>
            <person name="Engels R."/>
            <person name="Erickson J."/>
            <person name="Farina A."/>
            <person name="Faro S."/>
            <person name="Ferreira P."/>
            <person name="Fischer H."/>
            <person name="Fitzgerald M."/>
            <person name="Foley K."/>
            <person name="Gage D."/>
            <person name="Galagan J."/>
            <person name="Gearin G."/>
            <person name="Gnerre S."/>
            <person name="Gnirke A."/>
            <person name="Goyette A."/>
            <person name="Graham J."/>
            <person name="Grandbois E."/>
            <person name="Gyaltsen K."/>
            <person name="Hafez N."/>
            <person name="Hagopian D."/>
            <person name="Hagos B."/>
            <person name="Hall J."/>
            <person name="Hatcher B."/>
            <person name="Heller A."/>
            <person name="Higgins H."/>
            <person name="Honan T."/>
            <person name="Horn A."/>
            <person name="Houde N."/>
            <person name="Hughes L."/>
            <person name="Hulme W."/>
            <person name="Husby E."/>
            <person name="Iliev I."/>
            <person name="Jaffe D."/>
            <person name="Jones C."/>
            <person name="Kamal M."/>
            <person name="Kamat A."/>
            <person name="Kamvysselis M."/>
            <person name="Karlsson E."/>
            <person name="Kells C."/>
            <person name="Kieu A."/>
            <person name="Kisner P."/>
            <person name="Kodira C."/>
            <person name="Kulbokas E."/>
            <person name="Labutti K."/>
            <person name="Lama D."/>
            <person name="Landers T."/>
            <person name="Leger J."/>
            <person name="Levine S."/>
            <person name="Lewis D."/>
            <person name="Lewis T."/>
            <person name="Lindblad-toh K."/>
            <person name="Liu X."/>
            <person name="Lokyitsang T."/>
            <person name="Lokyitsang Y."/>
            <person name="Lucien O."/>
            <person name="Lui A."/>
            <person name="Ma L.J."/>
            <person name="Mabbitt R."/>
            <person name="Macdonald J."/>
            <person name="Maclean C."/>
            <person name="Major J."/>
            <person name="Manning J."/>
            <person name="Marabella R."/>
            <person name="Maru K."/>
            <person name="Matthews C."/>
            <person name="Mauceli E."/>
            <person name="Mccarthy M."/>
            <person name="Mcdonough S."/>
            <person name="Mcghee T."/>
            <person name="Meldrim J."/>
            <person name="Meneus L."/>
            <person name="Mesirov J."/>
            <person name="Mihalev A."/>
            <person name="Mihova T."/>
            <person name="Mikkelsen T."/>
            <person name="Mlenga V."/>
            <person name="Moru K."/>
            <person name="Mozes J."/>
            <person name="Mulrain L."/>
            <person name="Munson G."/>
            <person name="Naylor J."/>
            <person name="Newes C."/>
            <person name="Nguyen C."/>
            <person name="Nguyen N."/>
            <person name="Nguyen T."/>
            <person name="Nicol R."/>
            <person name="Nielsen C."/>
            <person name="Nizzari M."/>
            <person name="Norbu C."/>
            <person name="Norbu N."/>
            <person name="O'donnell P."/>
            <person name="Okoawo O."/>
            <person name="O'leary S."/>
            <person name="Omotosho B."/>
            <person name="O'neill K."/>
            <person name="Osman S."/>
            <person name="Parker S."/>
            <person name="Perrin D."/>
            <person name="Phunkhang P."/>
            <person name="Piqani B."/>
            <person name="Purcell S."/>
            <person name="Rachupka T."/>
            <person name="Ramasamy U."/>
            <person name="Rameau R."/>
            <person name="Ray V."/>
            <person name="Raymond C."/>
            <person name="Retta R."/>
            <person name="Richardson S."/>
            <person name="Rise C."/>
            <person name="Rodriguez J."/>
            <person name="Rogers J."/>
            <person name="Rogov P."/>
            <person name="Rutman M."/>
            <person name="Schupbach R."/>
            <person name="Seaman C."/>
            <person name="Settipalli S."/>
            <person name="Sharpe T."/>
            <person name="Sheridan J."/>
            <person name="Sherpa N."/>
            <person name="Shi J."/>
            <person name="Smirnov S."/>
            <person name="Smith C."/>
            <person name="Sougnez C."/>
            <person name="Spencer B."/>
            <person name="Stalker J."/>
            <person name="Stange-thomann N."/>
            <person name="Stavropoulos S."/>
            <person name="Stetson K."/>
            <person name="Stone C."/>
            <person name="Stone S."/>
            <person name="Stubbs M."/>
            <person name="Talamas J."/>
            <person name="Tchuinga P."/>
            <person name="Tenzing P."/>
            <person name="Tesfaye S."/>
            <person name="Theodore J."/>
            <person name="Thoulutsang Y."/>
            <person name="Topham K."/>
            <person name="Towey S."/>
            <person name="Tsamla T."/>
            <person name="Tsomo N."/>
            <person name="Vallee D."/>
            <person name="Vassiliev H."/>
            <person name="Venkataraman V."/>
            <person name="Vinson J."/>
            <person name="Vo A."/>
            <person name="Wade C."/>
            <person name="Wang S."/>
            <person name="Wangchuk T."/>
            <person name="Wangdi T."/>
            <person name="Whittaker C."/>
            <person name="Wilkinson J."/>
            <person name="Wu Y."/>
            <person name="Wyman D."/>
            <person name="Yadav S."/>
            <person name="Yang S."/>
            <person name="Yang X."/>
            <person name="Yeager S."/>
            <person name="Yee E."/>
            <person name="Young G."/>
            <person name="Zainoun J."/>
            <person name="Zembeck L."/>
            <person name="Zimmer A."/>
            <person name="Zody M."/>
            <person name="Lander E."/>
        </authorList>
    </citation>
    <scope>NUCLEOTIDE SEQUENCE [LARGE SCALE GENOMIC DNA]</scope>
</reference>
<feature type="disulfide bond" evidence="6">
    <location>
        <begin position="905"/>
        <end position="932"/>
    </location>
</feature>
<feature type="domain" description="Sushi" evidence="7">
    <location>
        <begin position="1172"/>
        <end position="1229"/>
    </location>
</feature>
<keyword evidence="9" id="KW-1185">Reference proteome</keyword>
<feature type="disulfide bond" evidence="6">
    <location>
        <begin position="551"/>
        <end position="578"/>
    </location>
</feature>
<dbReference type="STRING" id="51511.ENSCSAVP00000001183"/>
<dbReference type="eggNOG" id="KOG4297">
    <property type="taxonomic scope" value="Eukaryota"/>
</dbReference>
<keyword evidence="2" id="KW-0732">Signal</keyword>
<keyword evidence="4 6" id="KW-1015">Disulfide bond</keyword>
<feature type="disulfide bond" evidence="6">
    <location>
        <begin position="728"/>
        <end position="755"/>
    </location>
</feature>
<evidence type="ECO:0000256" key="6">
    <source>
        <dbReference type="PROSITE-ProRule" id="PRU00302"/>
    </source>
</evidence>
<feature type="disulfide bond" evidence="6">
    <location>
        <begin position="1082"/>
        <end position="1109"/>
    </location>
</feature>
<feature type="domain" description="Sushi" evidence="7">
    <location>
        <begin position="176"/>
        <end position="234"/>
    </location>
</feature>
<keyword evidence="3" id="KW-0677">Repeat</keyword>
<feature type="domain" description="Sushi" evidence="7">
    <location>
        <begin position="640"/>
        <end position="698"/>
    </location>
</feature>
<dbReference type="Ensembl" id="ENSCSAVT00000001196.1">
    <property type="protein sequence ID" value="ENSCSAVP00000001183.1"/>
    <property type="gene ID" value="ENSCSAVG00000000665.1"/>
</dbReference>
<protein>
    <recommendedName>
        <fullName evidence="7">Sushi domain-containing protein</fullName>
    </recommendedName>
</protein>
<feature type="domain" description="Sushi" evidence="7">
    <location>
        <begin position="393"/>
        <end position="462"/>
    </location>
</feature>
<feature type="domain" description="Sushi" evidence="7">
    <location>
        <begin position="295"/>
        <end position="358"/>
    </location>
</feature>
<evidence type="ECO:0000256" key="2">
    <source>
        <dbReference type="ARBA" id="ARBA00022729"/>
    </source>
</evidence>
<evidence type="ECO:0000256" key="5">
    <source>
        <dbReference type="ARBA" id="ARBA00023180"/>
    </source>
</evidence>
<feature type="domain" description="Sushi" evidence="7">
    <location>
        <begin position="522"/>
        <end position="580"/>
    </location>
</feature>
<feature type="domain" description="Sushi" evidence="7">
    <location>
        <begin position="581"/>
        <end position="639"/>
    </location>
</feature>
<evidence type="ECO:0000256" key="1">
    <source>
        <dbReference type="ARBA" id="ARBA00022659"/>
    </source>
</evidence>
<dbReference type="HOGENOM" id="CLU_249789_0_0_1"/>
<evidence type="ECO:0000259" key="7">
    <source>
        <dbReference type="PROSITE" id="PS50923"/>
    </source>
</evidence>
<feature type="disulfide bond" evidence="6">
    <location>
        <begin position="787"/>
        <end position="814"/>
    </location>
</feature>